<feature type="transmembrane region" description="Helical" evidence="5">
    <location>
        <begin position="88"/>
        <end position="110"/>
    </location>
</feature>
<dbReference type="Pfam" id="PF04791">
    <property type="entry name" value="LMBR1"/>
    <property type="match status" value="1"/>
</dbReference>
<feature type="transmembrane region" description="Helical" evidence="5">
    <location>
        <begin position="352"/>
        <end position="376"/>
    </location>
</feature>
<dbReference type="EMBL" id="VFQX01000027">
    <property type="protein sequence ID" value="KAF0979211.1"/>
    <property type="molecule type" value="Genomic_DNA"/>
</dbReference>
<feature type="transmembrane region" description="Helical" evidence="5">
    <location>
        <begin position="449"/>
        <end position="471"/>
    </location>
</feature>
<evidence type="ECO:0008006" key="8">
    <source>
        <dbReference type="Google" id="ProtNLM"/>
    </source>
</evidence>
<feature type="transmembrane region" description="Helical" evidence="5">
    <location>
        <begin position="397"/>
        <end position="416"/>
    </location>
</feature>
<dbReference type="AlphaFoldDB" id="A0A6A5BXI0"/>
<evidence type="ECO:0000256" key="5">
    <source>
        <dbReference type="SAM" id="Phobius"/>
    </source>
</evidence>
<feature type="transmembrane region" description="Helical" evidence="5">
    <location>
        <begin position="12"/>
        <end position="38"/>
    </location>
</feature>
<dbReference type="OrthoDB" id="73273at2759"/>
<gene>
    <name evidence="6" type="ORF">FDP41_001554</name>
</gene>
<keyword evidence="2 5" id="KW-0812">Transmembrane</keyword>
<feature type="transmembrane region" description="Helical" evidence="5">
    <location>
        <begin position="189"/>
        <end position="221"/>
    </location>
</feature>
<dbReference type="VEuPathDB" id="AmoebaDB:NfTy_053700"/>
<accession>A0A6A5BXI0</accession>
<dbReference type="VEuPathDB" id="AmoebaDB:NF0075490"/>
<dbReference type="RefSeq" id="XP_044563924.1">
    <property type="nucleotide sequence ID" value="XM_044704651.1"/>
</dbReference>
<dbReference type="PANTHER" id="PTHR31652:SF0">
    <property type="entry name" value="LIMR FAMILY PROTEIN DDB_G0283707-RELATED"/>
    <property type="match status" value="1"/>
</dbReference>
<name>A0A6A5BXI0_NAEFO</name>
<feature type="transmembrane region" description="Helical" evidence="5">
    <location>
        <begin position="50"/>
        <end position="68"/>
    </location>
</feature>
<comment type="caution">
    <text evidence="6">The sequence shown here is derived from an EMBL/GenBank/DDBJ whole genome shotgun (WGS) entry which is preliminary data.</text>
</comment>
<evidence type="ECO:0000256" key="4">
    <source>
        <dbReference type="ARBA" id="ARBA00023136"/>
    </source>
</evidence>
<feature type="transmembrane region" description="Helical" evidence="5">
    <location>
        <begin position="122"/>
        <end position="147"/>
    </location>
</feature>
<evidence type="ECO:0000313" key="6">
    <source>
        <dbReference type="EMBL" id="KAF0979211.1"/>
    </source>
</evidence>
<dbReference type="VEuPathDB" id="AmoebaDB:FDP41_001554"/>
<keyword evidence="7" id="KW-1185">Reference proteome</keyword>
<reference evidence="6 7" key="1">
    <citation type="journal article" date="2019" name="Sci. Rep.">
        <title>Nanopore sequencing improves the draft genome of the human pathogenic amoeba Naegleria fowleri.</title>
        <authorList>
            <person name="Liechti N."/>
            <person name="Schurch N."/>
            <person name="Bruggmann R."/>
            <person name="Wittwer M."/>
        </authorList>
    </citation>
    <scope>NUCLEOTIDE SEQUENCE [LARGE SCALE GENOMIC DNA]</scope>
    <source>
        <strain evidence="6 7">ATCC 30894</strain>
    </source>
</reference>
<keyword evidence="3 5" id="KW-1133">Transmembrane helix</keyword>
<dbReference type="PANTHER" id="PTHR31652">
    <property type="entry name" value="LIMR FAMILY PROTEIN DDB_G0283707-RELATED"/>
    <property type="match status" value="1"/>
</dbReference>
<evidence type="ECO:0000256" key="1">
    <source>
        <dbReference type="ARBA" id="ARBA00004141"/>
    </source>
</evidence>
<dbReference type="GO" id="GO:0016020">
    <property type="term" value="C:membrane"/>
    <property type="evidence" value="ECO:0007669"/>
    <property type="project" value="UniProtKB-SubCell"/>
</dbReference>
<evidence type="ECO:0000256" key="3">
    <source>
        <dbReference type="ARBA" id="ARBA00022989"/>
    </source>
</evidence>
<evidence type="ECO:0000256" key="2">
    <source>
        <dbReference type="ARBA" id="ARBA00022692"/>
    </source>
</evidence>
<evidence type="ECO:0000313" key="7">
    <source>
        <dbReference type="Proteomes" id="UP000444721"/>
    </source>
</evidence>
<dbReference type="InterPro" id="IPR006876">
    <property type="entry name" value="LMBR1-like_membr_prot"/>
</dbReference>
<dbReference type="OMA" id="KSAMCWV"/>
<sequence>MNGYGDLSAFGIILIIFGVLGGVFSIVSAIVYLCYFMSSDDRGKAWCPKLVVIFAFALSVCSVFLLPLDVANTKLDGGLGYAFQITWQVFYGFVALFVVLVIPFFIFYYESEDPEKSFLHQIKWGACATIVSFLMVTILTAVTYFFFGWADIPFMQYTQAVSAPTLHAALLQATPAYADERILSIFVSIVIYVIAVILFLGYFVFIICSGCGMTALPVTLIKAFIFKPKRIRSSEFIEAKAKLMRQSKKMIEIGTKLQEAQDEGKIALKDRRILNDFKMAAYKLEEEWKIIHTSFFSAGGSVILPILYLILGIVCCLISLAWIVHLIVYWAIINPPNGMLNVVFNWLDDLTVGFPILGGLLFWVFTVYLVFTVLAGNASITSRIPLFAIHPMKKGDTMMNSLMFNTGLILLSSVVINQFSQRAFNSYSRSTAMDIIFSGAITNLRYIQWFYFAMIYAYLACCGIGFFLALICCREKTKNEKDLEEVLARLDIGYSSSEPVEGNQQ</sequence>
<comment type="subcellular location">
    <subcellularLocation>
        <location evidence="1">Membrane</location>
        <topology evidence="1">Multi-pass membrane protein</topology>
    </subcellularLocation>
</comment>
<feature type="transmembrane region" description="Helical" evidence="5">
    <location>
        <begin position="306"/>
        <end position="332"/>
    </location>
</feature>
<dbReference type="GeneID" id="68108772"/>
<dbReference type="Proteomes" id="UP000444721">
    <property type="component" value="Unassembled WGS sequence"/>
</dbReference>
<organism evidence="6 7">
    <name type="scientific">Naegleria fowleri</name>
    <name type="common">Brain eating amoeba</name>
    <dbReference type="NCBI Taxonomy" id="5763"/>
    <lineage>
        <taxon>Eukaryota</taxon>
        <taxon>Discoba</taxon>
        <taxon>Heterolobosea</taxon>
        <taxon>Tetramitia</taxon>
        <taxon>Eutetramitia</taxon>
        <taxon>Vahlkampfiidae</taxon>
        <taxon>Naegleria</taxon>
    </lineage>
</organism>
<keyword evidence="4 5" id="KW-0472">Membrane</keyword>
<protein>
    <recommendedName>
        <fullName evidence="8">LMBR1-like membrane protein</fullName>
    </recommendedName>
</protein>
<proteinExistence type="predicted"/>